<evidence type="ECO:0000313" key="3">
    <source>
        <dbReference type="EMBL" id="CUS55408.1"/>
    </source>
</evidence>
<sequence length="150" mass="16410">MLLLNLIVAGALVAITFAIHFAGLVALSAVIRKRDVPHVNLSTVVGQGLAIFFVLLSLFAIHSIEIWVFTLTYLALGTFPDVETAVYFSTSTFSTVGYGDVLIDKDWRMLAAAESVIGFLLLGWSTAFLVSISARVRNFEARIEQLDDKD</sequence>
<protein>
    <submittedName>
        <fullName evidence="3">Kef-type K+ transport systems, predicted NAD-binding component</fullName>
    </submittedName>
</protein>
<dbReference type="InterPro" id="IPR013099">
    <property type="entry name" value="K_chnl_dom"/>
</dbReference>
<feature type="transmembrane region" description="Helical" evidence="1">
    <location>
        <begin position="6"/>
        <end position="31"/>
    </location>
</feature>
<feature type="transmembrane region" description="Helical" evidence="1">
    <location>
        <begin position="109"/>
        <end position="132"/>
    </location>
</feature>
<feature type="transmembrane region" description="Helical" evidence="1">
    <location>
        <begin position="43"/>
        <end position="64"/>
    </location>
</feature>
<name>A0A160TWX9_9ZZZZ</name>
<feature type="domain" description="Potassium channel" evidence="2">
    <location>
        <begin position="64"/>
        <end position="131"/>
    </location>
</feature>
<keyword evidence="1" id="KW-1133">Transmembrane helix</keyword>
<evidence type="ECO:0000256" key="1">
    <source>
        <dbReference type="SAM" id="Phobius"/>
    </source>
</evidence>
<reference evidence="3" key="1">
    <citation type="submission" date="2015-10" db="EMBL/GenBank/DDBJ databases">
        <authorList>
            <person name="Gilbert D.G."/>
        </authorList>
    </citation>
    <scope>NUCLEOTIDE SEQUENCE</scope>
</reference>
<gene>
    <name evidence="3" type="ORF">MGWOODY_Hyp1655</name>
</gene>
<dbReference type="Pfam" id="PF07885">
    <property type="entry name" value="Ion_trans_2"/>
    <property type="match status" value="1"/>
</dbReference>
<dbReference type="EMBL" id="CZQD01000001">
    <property type="protein sequence ID" value="CUS55408.1"/>
    <property type="molecule type" value="Genomic_DNA"/>
</dbReference>
<proteinExistence type="predicted"/>
<dbReference type="SUPFAM" id="SSF81324">
    <property type="entry name" value="Voltage-gated potassium channels"/>
    <property type="match status" value="1"/>
</dbReference>
<dbReference type="AlphaFoldDB" id="A0A160TWX9"/>
<dbReference type="Gene3D" id="1.10.287.70">
    <property type="match status" value="1"/>
</dbReference>
<evidence type="ECO:0000259" key="2">
    <source>
        <dbReference type="Pfam" id="PF07885"/>
    </source>
</evidence>
<keyword evidence="1" id="KW-0812">Transmembrane</keyword>
<keyword evidence="1" id="KW-0472">Membrane</keyword>
<accession>A0A160TWX9</accession>
<organism evidence="3">
    <name type="scientific">hydrothermal vent metagenome</name>
    <dbReference type="NCBI Taxonomy" id="652676"/>
    <lineage>
        <taxon>unclassified sequences</taxon>
        <taxon>metagenomes</taxon>
        <taxon>ecological metagenomes</taxon>
    </lineage>
</organism>